<dbReference type="Proteomes" id="UP000608890">
    <property type="component" value="Unassembled WGS sequence"/>
</dbReference>
<keyword evidence="3" id="KW-1185">Reference proteome</keyword>
<dbReference type="PROSITE" id="PS50943">
    <property type="entry name" value="HTH_CROC1"/>
    <property type="match status" value="1"/>
</dbReference>
<dbReference type="SUPFAM" id="SSF47413">
    <property type="entry name" value="lambda repressor-like DNA-binding domains"/>
    <property type="match status" value="1"/>
</dbReference>
<organism evidence="2 3">
    <name type="scientific">Micromonospora sonchi</name>
    <dbReference type="NCBI Taxonomy" id="1763543"/>
    <lineage>
        <taxon>Bacteria</taxon>
        <taxon>Bacillati</taxon>
        <taxon>Actinomycetota</taxon>
        <taxon>Actinomycetes</taxon>
        <taxon>Micromonosporales</taxon>
        <taxon>Micromonosporaceae</taxon>
        <taxon>Micromonospora</taxon>
    </lineage>
</organism>
<sequence length="534" mass="58452">MRIHGGLGNPRTGWILLAGRDMRGAYAVSACNGLNGYARRSATDTATREWRGLPVKSAKCPRCGGRLARDNGTGRCAPCQSAERDRLSAPPQVPASFWDHEPVRRALAERHLGRVIRAYRHHPYHGRAALPQAVVAEWLGITQPQLSRIESGPRIVHLDRLEHWARLLLIPTSQLWFDTSKSKRDLGIASAYQDVATGPDERRRMLLAGIAAVAAGAGFLGGATVIRSRRIGAADVTRLTALLELYRSVDYECGGGVLYREVARFAESVYRMLDWSHSASLTPQLVAAVAAARQLAGWTALDAGRHADAQRHFVAGERAALAAEDAPLTARIRYCQAKQLQHLWHNRDALATLQLAHAQLGAQATPAVKALLGGAEAASLAALGDHRAAERTLGEASRQFERISPDREPSWMGFYDRGELLAQYGRAYRDKARHDKRYGSAAVRFVTDAIDAFGTGNVRSSVLNEVGLCSALFLADEPEQALEVGRRVLDQAQSISSARVIDRISNLHRDLARHRELPAVAEFSQNLAALRVRE</sequence>
<dbReference type="GO" id="GO:0003677">
    <property type="term" value="F:DNA binding"/>
    <property type="evidence" value="ECO:0007669"/>
    <property type="project" value="InterPro"/>
</dbReference>
<feature type="domain" description="HTH cro/C1-type" evidence="1">
    <location>
        <begin position="130"/>
        <end position="175"/>
    </location>
</feature>
<dbReference type="EMBL" id="BMNB01000019">
    <property type="protein sequence ID" value="GGM51151.1"/>
    <property type="molecule type" value="Genomic_DNA"/>
</dbReference>
<dbReference type="Pfam" id="PF13560">
    <property type="entry name" value="HTH_31"/>
    <property type="match status" value="1"/>
</dbReference>
<gene>
    <name evidence="2" type="ORF">GCM10011608_40050</name>
</gene>
<protein>
    <submittedName>
        <fullName evidence="2">XRE family transcriptional regulator</fullName>
    </submittedName>
</protein>
<proteinExistence type="predicted"/>
<reference evidence="2" key="2">
    <citation type="submission" date="2020-09" db="EMBL/GenBank/DDBJ databases">
        <authorList>
            <person name="Sun Q."/>
            <person name="Zhou Y."/>
        </authorList>
    </citation>
    <scope>NUCLEOTIDE SEQUENCE</scope>
    <source>
        <strain evidence="2">CGMCC 4.7312</strain>
    </source>
</reference>
<reference evidence="2" key="1">
    <citation type="journal article" date="2014" name="Int. J. Syst. Evol. Microbiol.">
        <title>Complete genome sequence of Corynebacterium casei LMG S-19264T (=DSM 44701T), isolated from a smear-ripened cheese.</title>
        <authorList>
            <consortium name="US DOE Joint Genome Institute (JGI-PGF)"/>
            <person name="Walter F."/>
            <person name="Albersmeier A."/>
            <person name="Kalinowski J."/>
            <person name="Ruckert C."/>
        </authorList>
    </citation>
    <scope>NUCLEOTIDE SEQUENCE</scope>
    <source>
        <strain evidence="2">CGMCC 4.7312</strain>
    </source>
</reference>
<dbReference type="Gene3D" id="1.10.260.40">
    <property type="entry name" value="lambda repressor-like DNA-binding domains"/>
    <property type="match status" value="1"/>
</dbReference>
<accession>A0A917U2V9</accession>
<comment type="caution">
    <text evidence="2">The sequence shown here is derived from an EMBL/GenBank/DDBJ whole genome shotgun (WGS) entry which is preliminary data.</text>
</comment>
<dbReference type="InterPro" id="IPR001387">
    <property type="entry name" value="Cro/C1-type_HTH"/>
</dbReference>
<evidence type="ECO:0000313" key="3">
    <source>
        <dbReference type="Proteomes" id="UP000608890"/>
    </source>
</evidence>
<dbReference type="CDD" id="cd00093">
    <property type="entry name" value="HTH_XRE"/>
    <property type="match status" value="1"/>
</dbReference>
<dbReference type="InterPro" id="IPR010982">
    <property type="entry name" value="Lambda_DNA-bd_dom_sf"/>
</dbReference>
<evidence type="ECO:0000313" key="2">
    <source>
        <dbReference type="EMBL" id="GGM51151.1"/>
    </source>
</evidence>
<name>A0A917U2V9_9ACTN</name>
<evidence type="ECO:0000259" key="1">
    <source>
        <dbReference type="PROSITE" id="PS50943"/>
    </source>
</evidence>
<dbReference type="AlphaFoldDB" id="A0A917U2V9"/>